<reference evidence="2" key="2">
    <citation type="journal article" date="2022" name="Microbiol. Resour. Announc.">
        <title>Metagenome Sequencing to Explore Phylogenomics of Terrestrial Cyanobacteria.</title>
        <authorList>
            <person name="Ward R.D."/>
            <person name="Stajich J.E."/>
            <person name="Johansen J.R."/>
            <person name="Huntemann M."/>
            <person name="Clum A."/>
            <person name="Foster B."/>
            <person name="Foster B."/>
            <person name="Roux S."/>
            <person name="Palaniappan K."/>
            <person name="Varghese N."/>
            <person name="Mukherjee S."/>
            <person name="Reddy T.B.K."/>
            <person name="Daum C."/>
            <person name="Copeland A."/>
            <person name="Chen I.A."/>
            <person name="Ivanova N.N."/>
            <person name="Kyrpides N.C."/>
            <person name="Shapiro N."/>
            <person name="Eloe-Fadrosh E.A."/>
            <person name="Pietrasiak N."/>
        </authorList>
    </citation>
    <scope>NUCLEOTIDE SEQUENCE</scope>
    <source>
        <strain evidence="2">UHER 2000/2452</strain>
    </source>
</reference>
<dbReference type="EMBL" id="JAHHHD010000027">
    <property type="protein sequence ID" value="MBW4660863.1"/>
    <property type="molecule type" value="Genomic_DNA"/>
</dbReference>
<dbReference type="PANTHER" id="PTHR48100:SF1">
    <property type="entry name" value="HISTIDINE PHOSPHATASE FAMILY PROTEIN-RELATED"/>
    <property type="match status" value="1"/>
</dbReference>
<dbReference type="InterPro" id="IPR029033">
    <property type="entry name" value="His_PPase_superfam"/>
</dbReference>
<dbReference type="InterPro" id="IPR013078">
    <property type="entry name" value="His_Pase_superF_clade-1"/>
</dbReference>
<dbReference type="GO" id="GO:0005737">
    <property type="term" value="C:cytoplasm"/>
    <property type="evidence" value="ECO:0007669"/>
    <property type="project" value="TreeGrafter"/>
</dbReference>
<dbReference type="Gene3D" id="3.40.50.1240">
    <property type="entry name" value="Phosphoglycerate mutase-like"/>
    <property type="match status" value="1"/>
</dbReference>
<dbReference type="CDD" id="cd07067">
    <property type="entry name" value="HP_PGM_like"/>
    <property type="match status" value="1"/>
</dbReference>
<name>A0A951UQX0_9CYAN</name>
<feature type="binding site" evidence="1">
    <location>
        <position position="62"/>
    </location>
    <ligand>
        <name>substrate</name>
    </ligand>
</feature>
<dbReference type="PANTHER" id="PTHR48100">
    <property type="entry name" value="BROAD-SPECIFICITY PHOSPHATASE YOR283W-RELATED"/>
    <property type="match status" value="1"/>
</dbReference>
<evidence type="ECO:0000256" key="1">
    <source>
        <dbReference type="PIRSR" id="PIRSR613078-2"/>
    </source>
</evidence>
<dbReference type="Pfam" id="PF00300">
    <property type="entry name" value="His_Phos_1"/>
    <property type="match status" value="2"/>
</dbReference>
<reference evidence="2" key="1">
    <citation type="submission" date="2021-05" db="EMBL/GenBank/DDBJ databases">
        <authorList>
            <person name="Pietrasiak N."/>
            <person name="Ward R."/>
            <person name="Stajich J.E."/>
            <person name="Kurbessoian T."/>
        </authorList>
    </citation>
    <scope>NUCLEOTIDE SEQUENCE</scope>
    <source>
        <strain evidence="2">UHER 2000/2452</strain>
    </source>
</reference>
<gene>
    <name evidence="2" type="ORF">KME15_19490</name>
</gene>
<dbReference type="GO" id="GO:0016791">
    <property type="term" value="F:phosphatase activity"/>
    <property type="evidence" value="ECO:0007669"/>
    <property type="project" value="TreeGrafter"/>
</dbReference>
<dbReference type="AlphaFoldDB" id="A0A951UQX0"/>
<organism evidence="2 3">
    <name type="scientific">Drouetiella hepatica Uher 2000/2452</name>
    <dbReference type="NCBI Taxonomy" id="904376"/>
    <lineage>
        <taxon>Bacteria</taxon>
        <taxon>Bacillati</taxon>
        <taxon>Cyanobacteriota</taxon>
        <taxon>Cyanophyceae</taxon>
        <taxon>Oculatellales</taxon>
        <taxon>Oculatellaceae</taxon>
        <taxon>Drouetiella</taxon>
    </lineage>
</organism>
<dbReference type="InterPro" id="IPR050275">
    <property type="entry name" value="PGM_Phosphatase"/>
</dbReference>
<evidence type="ECO:0000313" key="2">
    <source>
        <dbReference type="EMBL" id="MBW4660863.1"/>
    </source>
</evidence>
<comment type="caution">
    <text evidence="2">The sequence shown here is derived from an EMBL/GenBank/DDBJ whole genome shotgun (WGS) entry which is preliminary data.</text>
</comment>
<feature type="binding site" evidence="1">
    <location>
        <begin position="10"/>
        <end position="17"/>
    </location>
    <ligand>
        <name>substrate</name>
    </ligand>
</feature>
<proteinExistence type="predicted"/>
<dbReference type="SUPFAM" id="SSF53254">
    <property type="entry name" value="Phosphoglycerate mutase-like"/>
    <property type="match status" value="1"/>
</dbReference>
<dbReference type="Proteomes" id="UP000757435">
    <property type="component" value="Unassembled WGS sequence"/>
</dbReference>
<dbReference type="SMART" id="SM00855">
    <property type="entry name" value="PGAM"/>
    <property type="match status" value="1"/>
</dbReference>
<evidence type="ECO:0000313" key="3">
    <source>
        <dbReference type="Proteomes" id="UP000757435"/>
    </source>
</evidence>
<protein>
    <submittedName>
        <fullName evidence="2">Histidine phosphatase family protein</fullName>
    </submittedName>
</protein>
<sequence>MNPLKLLFTRHAQSIGNLQKRMQGNGEFDLSPEGRLQTEKLAQRLLKESWHPTCIYSSPLRRTAQTSEILRSRFTAEPLPSTISDLIEDEINQPNPPVSESSQILIHYADELREFQNGVFEGLTWGEAMERYPDLCKALENSPNWIQIPGAESLQEARDRSRRFIQLLLDRHHNGEQILIVSHSWILQHLIAELLGCDRSWRLHPRNTALFEFWIDRSRWDSTDQNRFNTDLWQIRRFNDYHHLLQQP</sequence>
<accession>A0A951UQX0</accession>